<evidence type="ECO:0000259" key="6">
    <source>
        <dbReference type="Pfam" id="PF05181"/>
    </source>
</evidence>
<dbReference type="CDD" id="cd21077">
    <property type="entry name" value="DBD_Rad14"/>
    <property type="match status" value="1"/>
</dbReference>
<keyword evidence="2" id="KW-0862">Zinc</keyword>
<dbReference type="Proteomes" id="UP000663131">
    <property type="component" value="Chromosome 8"/>
</dbReference>
<evidence type="ECO:0000256" key="5">
    <source>
        <dbReference type="SAM" id="Phobius"/>
    </source>
</evidence>
<dbReference type="Gene3D" id="3.90.530.10">
    <property type="entry name" value="XPA C-terminal domain"/>
    <property type="match status" value="1"/>
</dbReference>
<dbReference type="Pfam" id="PF05181">
    <property type="entry name" value="XPA_C"/>
    <property type="match status" value="1"/>
</dbReference>
<dbReference type="AlphaFoldDB" id="A0A871R2T5"/>
<dbReference type="PANTHER" id="PTHR10142">
    <property type="entry name" value="DNA REPAIR PROTEIN COMPLEMENTING XP-A CELLS"/>
    <property type="match status" value="1"/>
</dbReference>
<reference evidence="7" key="2">
    <citation type="journal article" name="BMC Genomics">
        <title>New genome assemblies reveal patterns of domestication and adaptation across Brettanomyces (Dekkera) species.</title>
        <authorList>
            <person name="Roach M.J."/>
            <person name="Borneman A.R."/>
        </authorList>
    </citation>
    <scope>NUCLEOTIDE SEQUENCE</scope>
    <source>
        <strain evidence="7">UCD 2041</strain>
    </source>
</reference>
<evidence type="ECO:0000256" key="2">
    <source>
        <dbReference type="ARBA" id="ARBA00022833"/>
    </source>
</evidence>
<dbReference type="PANTHER" id="PTHR10142:SF0">
    <property type="entry name" value="DNA REPAIR PROTEIN COMPLEMENTING XP-A CELLS"/>
    <property type="match status" value="1"/>
</dbReference>
<gene>
    <name evidence="7" type="ORF">BRETT_000785</name>
</gene>
<reference evidence="7" key="1">
    <citation type="submission" date="2020-10" db="EMBL/GenBank/DDBJ databases">
        <authorList>
            <person name="Palmer J.M."/>
        </authorList>
    </citation>
    <scope>NUCLEOTIDE SEQUENCE</scope>
    <source>
        <strain evidence="7">UCD 2041</strain>
    </source>
</reference>
<proteinExistence type="predicted"/>
<dbReference type="GO" id="GO:1901255">
    <property type="term" value="P:nucleotide-excision repair involved in interstrand cross-link repair"/>
    <property type="evidence" value="ECO:0007669"/>
    <property type="project" value="TreeGrafter"/>
</dbReference>
<dbReference type="NCBIfam" id="TIGR00598">
    <property type="entry name" value="rad14"/>
    <property type="match status" value="1"/>
</dbReference>
<evidence type="ECO:0000256" key="4">
    <source>
        <dbReference type="SAM" id="MobiDB-lite"/>
    </source>
</evidence>
<dbReference type="SUPFAM" id="SSF46955">
    <property type="entry name" value="Putative DNA-binding domain"/>
    <property type="match status" value="1"/>
</dbReference>
<keyword evidence="3" id="KW-0539">Nucleus</keyword>
<dbReference type="GO" id="GO:0000110">
    <property type="term" value="C:nucleotide-excision repair factor 1 complex"/>
    <property type="evidence" value="ECO:0007669"/>
    <property type="project" value="TreeGrafter"/>
</dbReference>
<feature type="compositionally biased region" description="Basic and acidic residues" evidence="4">
    <location>
        <begin position="134"/>
        <end position="151"/>
    </location>
</feature>
<accession>A0A871R2T5</accession>
<dbReference type="RefSeq" id="XP_041137560.1">
    <property type="nucleotide sequence ID" value="XM_041279346.1"/>
</dbReference>
<dbReference type="EMBL" id="CP063136">
    <property type="protein sequence ID" value="QOU21067.1"/>
    <property type="molecule type" value="Genomic_DNA"/>
</dbReference>
<dbReference type="InterPro" id="IPR037129">
    <property type="entry name" value="XPA_sf"/>
</dbReference>
<organism evidence="7 8">
    <name type="scientific">Dekkera bruxellensis</name>
    <name type="common">Brettanomyces custersii</name>
    <dbReference type="NCBI Taxonomy" id="5007"/>
    <lineage>
        <taxon>Eukaryota</taxon>
        <taxon>Fungi</taxon>
        <taxon>Dikarya</taxon>
        <taxon>Ascomycota</taxon>
        <taxon>Saccharomycotina</taxon>
        <taxon>Pichiomycetes</taxon>
        <taxon>Pichiales</taxon>
        <taxon>Pichiaceae</taxon>
        <taxon>Brettanomyces</taxon>
    </lineage>
</organism>
<protein>
    <recommendedName>
        <fullName evidence="6">XPA C-terminal domain-containing protein</fullName>
    </recommendedName>
</protein>
<keyword evidence="5" id="KW-0812">Transmembrane</keyword>
<feature type="compositionally biased region" description="Basic and acidic residues" evidence="4">
    <location>
        <begin position="64"/>
        <end position="80"/>
    </location>
</feature>
<dbReference type="InterPro" id="IPR009061">
    <property type="entry name" value="DNA-bd_dom_put_sf"/>
</dbReference>
<keyword evidence="5" id="KW-0472">Membrane</keyword>
<feature type="region of interest" description="Disordered" evidence="4">
    <location>
        <begin position="117"/>
        <end position="151"/>
    </location>
</feature>
<evidence type="ECO:0000313" key="8">
    <source>
        <dbReference type="Proteomes" id="UP000663131"/>
    </source>
</evidence>
<feature type="compositionally biased region" description="Polar residues" evidence="4">
    <location>
        <begin position="50"/>
        <end position="62"/>
    </location>
</feature>
<name>A0A871R2T5_DEKBR</name>
<evidence type="ECO:0000256" key="1">
    <source>
        <dbReference type="ARBA" id="ARBA00004123"/>
    </source>
</evidence>
<dbReference type="InterPro" id="IPR022656">
    <property type="entry name" value="XPA_C"/>
</dbReference>
<dbReference type="GO" id="GO:0000715">
    <property type="term" value="P:nucleotide-excision repair, DNA damage recognition"/>
    <property type="evidence" value="ECO:0007669"/>
    <property type="project" value="TreeGrafter"/>
</dbReference>
<dbReference type="GO" id="GO:0003684">
    <property type="term" value="F:damaged DNA binding"/>
    <property type="evidence" value="ECO:0007669"/>
    <property type="project" value="InterPro"/>
</dbReference>
<dbReference type="InterPro" id="IPR000465">
    <property type="entry name" value="XPA/RAD14"/>
</dbReference>
<comment type="subcellular location">
    <subcellularLocation>
        <location evidence="1">Nucleus</location>
    </subcellularLocation>
</comment>
<feature type="compositionally biased region" description="Polar residues" evidence="4">
    <location>
        <begin position="117"/>
        <end position="127"/>
    </location>
</feature>
<dbReference type="GO" id="GO:0006284">
    <property type="term" value="P:base-excision repair"/>
    <property type="evidence" value="ECO:0007669"/>
    <property type="project" value="TreeGrafter"/>
</dbReference>
<dbReference type="GO" id="GO:0070914">
    <property type="term" value="P:UV-damage excision repair"/>
    <property type="evidence" value="ECO:0007669"/>
    <property type="project" value="TreeGrafter"/>
</dbReference>
<feature type="region of interest" description="Disordered" evidence="4">
    <location>
        <begin position="44"/>
        <end position="80"/>
    </location>
</feature>
<dbReference type="GeneID" id="64572710"/>
<dbReference type="KEGG" id="bbrx:BRETT_000785"/>
<sequence>MDVQRQKLIVSIIHICFLCGYWVLIFATLIEKAKNRAKALQKIRERQNRIRQSASGRTNSVSKHAVDERSKKSDIHDDKQKVQPLTAIQRAIIQRNRENAIKRREKREMKVIQNHRNAANAASTMESISFAEKSTNRSRENKSNKLDTLSPKKPDILDKVRFFKGEKSIQDSNVSPRKKGQYIRPSIRKSDYIEYDFSTMKDTFGGFLSEDAEGKDVEKEEKSLDDWKKAQEEKEALNPLGPAPPPLDIANAPMCRECGSIDVDKKLFEVFKCRVCRKCEEKIPEKYSLLTKTECKEDYFLTEPELADTSLFHRIVKENPHSGTFSKMQLFLRYQVEEYAFKKWGGEEKLDKEWLRREAMRKARKEKKFNSKLSQMRRKLRAEELTRKFREAKGSKHVHDWSAPIQADNDNPHIYKRRCMECGMEVEEIQL</sequence>
<evidence type="ECO:0000313" key="7">
    <source>
        <dbReference type="EMBL" id="QOU21067.1"/>
    </source>
</evidence>
<feature type="domain" description="XPA C-terminal" evidence="6">
    <location>
        <begin position="286"/>
        <end position="336"/>
    </location>
</feature>
<feature type="transmembrane region" description="Helical" evidence="5">
    <location>
        <begin position="12"/>
        <end position="30"/>
    </location>
</feature>
<dbReference type="OrthoDB" id="5368863at2759"/>
<evidence type="ECO:0000256" key="3">
    <source>
        <dbReference type="ARBA" id="ARBA00023242"/>
    </source>
</evidence>
<keyword evidence="5" id="KW-1133">Transmembrane helix</keyword>